<feature type="chain" id="PRO_5044277711" evidence="1">
    <location>
        <begin position="34"/>
        <end position="359"/>
    </location>
</feature>
<dbReference type="EMBL" id="CP163445">
    <property type="protein sequence ID" value="XDQ83754.1"/>
    <property type="molecule type" value="Genomic_DNA"/>
</dbReference>
<accession>A0AB39TX60</accession>
<dbReference type="SUPFAM" id="SSF89372">
    <property type="entry name" value="Fucose-specific lectin"/>
    <property type="match status" value="1"/>
</dbReference>
<dbReference type="RefSeq" id="WP_157882182.1">
    <property type="nucleotide sequence ID" value="NZ_CP163445.1"/>
</dbReference>
<sequence length="359" mass="38625">MVRQRMARGWRAMLAALAGVVLVLAGTPGPAQAAETEWISLDGNQSRVLSAVYSVTINGATYDVARGTDSNIWFRYNGGSWHPLGGNNASRTTSPPRIVEFPPGRAMVVIRGTDGEIWYSQANNGSLNFWTDWVRLPAGANAIGSPILTISSATRDLMIEAPNTYRRINTTFLRNYNGTLTSSGWRVDSHALLGTNATDIEGDSQIAVYGTEYYRSVLRSFFTGTDHHVWRETTDPTTGAVLDLSEVNGGGECASGVGAARLGNQSTVVGPGQPGYAEQQRVMISCIGNDGYVWETTSSDGGRTFDGWRRPAGSPAPSASTPAVFPTPLGNTSWTITIRWNGARSGLFPDNAVISKRIW</sequence>
<feature type="signal peptide" evidence="1">
    <location>
        <begin position="1"/>
        <end position="33"/>
    </location>
</feature>
<keyword evidence="1" id="KW-0732">Signal</keyword>
<evidence type="ECO:0000256" key="1">
    <source>
        <dbReference type="SAM" id="SignalP"/>
    </source>
</evidence>
<evidence type="ECO:0000313" key="2">
    <source>
        <dbReference type="EMBL" id="XDQ83754.1"/>
    </source>
</evidence>
<reference evidence="2" key="1">
    <citation type="submission" date="2024-07" db="EMBL/GenBank/DDBJ databases">
        <authorList>
            <person name="Yu S.T."/>
        </authorList>
    </citation>
    <scope>NUCLEOTIDE SEQUENCE</scope>
    <source>
        <strain evidence="2">Y1</strain>
    </source>
</reference>
<proteinExistence type="predicted"/>
<gene>
    <name evidence="2" type="ORF">AB2U05_37240</name>
</gene>
<organism evidence="2">
    <name type="scientific">Streptomyces sp. Y1</name>
    <dbReference type="NCBI Taxonomy" id="3238634"/>
    <lineage>
        <taxon>Bacteria</taxon>
        <taxon>Bacillati</taxon>
        <taxon>Actinomycetota</taxon>
        <taxon>Actinomycetes</taxon>
        <taxon>Kitasatosporales</taxon>
        <taxon>Streptomycetaceae</taxon>
        <taxon>Streptomyces</taxon>
    </lineage>
</organism>
<name>A0AB39TX60_9ACTN</name>
<dbReference type="AlphaFoldDB" id="A0AB39TX60"/>
<protein>
    <submittedName>
        <fullName evidence="2">Uncharacterized protein</fullName>
    </submittedName>
</protein>